<dbReference type="EMBL" id="BAAAPL010000002">
    <property type="protein sequence ID" value="GAA1706455.1"/>
    <property type="molecule type" value="Genomic_DNA"/>
</dbReference>
<dbReference type="RefSeq" id="WP_344073256.1">
    <property type="nucleotide sequence ID" value="NZ_BAAAPL010000002.1"/>
</dbReference>
<dbReference type="Pfam" id="PF07731">
    <property type="entry name" value="Cu-oxidase_2"/>
    <property type="match status" value="1"/>
</dbReference>
<dbReference type="CDD" id="cd13900">
    <property type="entry name" value="CuRO_3_Tth-MCO_like"/>
    <property type="match status" value="1"/>
</dbReference>
<dbReference type="InterPro" id="IPR045087">
    <property type="entry name" value="Cu-oxidase_fam"/>
</dbReference>
<dbReference type="Pfam" id="PF07732">
    <property type="entry name" value="Cu-oxidase_3"/>
    <property type="match status" value="1"/>
</dbReference>
<feature type="region of interest" description="Disordered" evidence="3">
    <location>
        <begin position="34"/>
        <end position="57"/>
    </location>
</feature>
<protein>
    <submittedName>
        <fullName evidence="6">Multicopper oxidase family protein</fullName>
    </submittedName>
</protein>
<feature type="domain" description="Plastocyanin-like" evidence="5">
    <location>
        <begin position="84"/>
        <end position="197"/>
    </location>
</feature>
<dbReference type="PANTHER" id="PTHR11709">
    <property type="entry name" value="MULTI-COPPER OXIDASE"/>
    <property type="match status" value="1"/>
</dbReference>
<comment type="caution">
    <text evidence="6">The sequence shown here is derived from an EMBL/GenBank/DDBJ whole genome shotgun (WGS) entry which is preliminary data.</text>
</comment>
<keyword evidence="2" id="KW-0560">Oxidoreductase</keyword>
<feature type="domain" description="Plastocyanin-like" evidence="4">
    <location>
        <begin position="392"/>
        <end position="495"/>
    </location>
</feature>
<keyword evidence="1" id="KW-0479">Metal-binding</keyword>
<reference evidence="6 7" key="1">
    <citation type="journal article" date="2019" name="Int. J. Syst. Evol. Microbiol.">
        <title>The Global Catalogue of Microorganisms (GCM) 10K type strain sequencing project: providing services to taxonomists for standard genome sequencing and annotation.</title>
        <authorList>
            <consortium name="The Broad Institute Genomics Platform"/>
            <consortium name="The Broad Institute Genome Sequencing Center for Infectious Disease"/>
            <person name="Wu L."/>
            <person name="Ma J."/>
        </authorList>
    </citation>
    <scope>NUCLEOTIDE SEQUENCE [LARGE SCALE GENOMIC DNA]</scope>
    <source>
        <strain evidence="6 7">JCM 15577</strain>
    </source>
</reference>
<dbReference type="PANTHER" id="PTHR11709:SF2">
    <property type="entry name" value="MULTICOPPER OXIDASE LPR1"/>
    <property type="match status" value="1"/>
</dbReference>
<dbReference type="InterPro" id="IPR002355">
    <property type="entry name" value="Cu_oxidase_Cu_BS"/>
</dbReference>
<keyword evidence="7" id="KW-1185">Reference proteome</keyword>
<name>A0ABN2IJU9_9MICO</name>
<evidence type="ECO:0000256" key="1">
    <source>
        <dbReference type="ARBA" id="ARBA00022723"/>
    </source>
</evidence>
<dbReference type="Gene3D" id="2.60.40.420">
    <property type="entry name" value="Cupredoxins - blue copper proteins"/>
    <property type="match status" value="3"/>
</dbReference>
<organism evidence="6 7">
    <name type="scientific">Microbacterium sediminicola</name>
    <dbReference type="NCBI Taxonomy" id="415210"/>
    <lineage>
        <taxon>Bacteria</taxon>
        <taxon>Bacillati</taxon>
        <taxon>Actinomycetota</taxon>
        <taxon>Actinomycetes</taxon>
        <taxon>Micrococcales</taxon>
        <taxon>Microbacteriaceae</taxon>
        <taxon>Microbacterium</taxon>
    </lineage>
</organism>
<evidence type="ECO:0000313" key="7">
    <source>
        <dbReference type="Proteomes" id="UP001501690"/>
    </source>
</evidence>
<evidence type="ECO:0000259" key="5">
    <source>
        <dbReference type="Pfam" id="PF07732"/>
    </source>
</evidence>
<dbReference type="SUPFAM" id="SSF49503">
    <property type="entry name" value="Cupredoxins"/>
    <property type="match status" value="3"/>
</dbReference>
<dbReference type="InterPro" id="IPR011706">
    <property type="entry name" value="Cu-oxidase_C"/>
</dbReference>
<dbReference type="PROSITE" id="PS00080">
    <property type="entry name" value="MULTICOPPER_OXIDASE2"/>
    <property type="match status" value="1"/>
</dbReference>
<dbReference type="CDD" id="cd13853">
    <property type="entry name" value="CuRO_1_Tth-MCO_like"/>
    <property type="match status" value="1"/>
</dbReference>
<gene>
    <name evidence="6" type="ORF">GCM10009808_25560</name>
</gene>
<proteinExistence type="predicted"/>
<dbReference type="InterPro" id="IPR011707">
    <property type="entry name" value="Cu-oxidase-like_N"/>
</dbReference>
<dbReference type="InterPro" id="IPR008972">
    <property type="entry name" value="Cupredoxin"/>
</dbReference>
<dbReference type="Proteomes" id="UP001501690">
    <property type="component" value="Unassembled WGS sequence"/>
</dbReference>
<sequence>MGEGITRRQALTIGGVGAGVVVIVGAGLATSGLGGSQDSGATSTPQPDPTVARSSSGDAAVAWVEPAVLTSAGGILEIDLDVAESEVVVGGATQRMLTFNGTVPGPTLHLHPGDRLLVHLHNGLGEATNLHTHGLLVSASGNSDNPFVHIEPGESFDYEIVLPDDHPAGVCWYHPHHHGMVADQLFGGLYGAILVDEDDWTDAAPRVAVVSDVTFSGGAVAEVTNAERRVGRTGDVLLVNGQPRPELRAPTGSEQRLVIVNACASRYLDLQLAGLYARLLGIDTGHVDEAVTTLFLVPGNRADVVLTMPDSSASVTTAAYERAQGGMGGGMMGGASTLSPETLVLTLTPDSAAPAPSVLPSTTTNPPDLRSATLDGSRTLTMSMGMGGGAGMQFLIDGAEFDPDRIDQSVALGAVEEWTIRNVSPMDHPFHLHIWPMQVQSVGGVATRGMDVRDVVNVAPNSEVVVRLFFDRFPGKTLYHCHILDHEDLGMMGVIEAS</sequence>
<accession>A0ABN2IJU9</accession>
<evidence type="ECO:0000256" key="3">
    <source>
        <dbReference type="SAM" id="MobiDB-lite"/>
    </source>
</evidence>
<evidence type="ECO:0000313" key="6">
    <source>
        <dbReference type="EMBL" id="GAA1706455.1"/>
    </source>
</evidence>
<evidence type="ECO:0000259" key="4">
    <source>
        <dbReference type="Pfam" id="PF07731"/>
    </source>
</evidence>
<evidence type="ECO:0000256" key="2">
    <source>
        <dbReference type="ARBA" id="ARBA00023002"/>
    </source>
</evidence>